<dbReference type="EMBL" id="NCXP01000014">
    <property type="protein sequence ID" value="OSC40413.1"/>
    <property type="molecule type" value="Genomic_DNA"/>
</dbReference>
<dbReference type="InterPro" id="IPR009081">
    <property type="entry name" value="PP-bd_ACP"/>
</dbReference>
<dbReference type="Gene3D" id="3.30.70.3290">
    <property type="match status" value="1"/>
</dbReference>
<feature type="domain" description="Carrier" evidence="23">
    <location>
        <begin position="930"/>
        <end position="1004"/>
    </location>
</feature>
<dbReference type="PANTHER" id="PTHR43775:SF37">
    <property type="entry name" value="SI:DKEY-61P9.11"/>
    <property type="match status" value="1"/>
</dbReference>
<dbReference type="InterPro" id="IPR014031">
    <property type="entry name" value="Ketoacyl_synth_C"/>
</dbReference>
<dbReference type="SUPFAM" id="SSF55048">
    <property type="entry name" value="Probable ACP-binding domain of malonyl-CoA ACP transacylase"/>
    <property type="match status" value="1"/>
</dbReference>
<dbReference type="InterPro" id="IPR001227">
    <property type="entry name" value="Ac_transferase_dom_sf"/>
</dbReference>
<evidence type="ECO:0000256" key="8">
    <source>
        <dbReference type="ARBA" id="ARBA00022857"/>
    </source>
</evidence>
<dbReference type="InterPro" id="IPR016039">
    <property type="entry name" value="Thiolase-like"/>
</dbReference>
<dbReference type="SUPFAM" id="SSF47336">
    <property type="entry name" value="ACP-like"/>
    <property type="match status" value="1"/>
</dbReference>
<evidence type="ECO:0000256" key="19">
    <source>
        <dbReference type="ARBA" id="ARBA00075053"/>
    </source>
</evidence>
<dbReference type="Gene3D" id="3.30.70.250">
    <property type="entry name" value="Malonyl-CoA ACP transacylase, ACP-binding"/>
    <property type="match status" value="1"/>
</dbReference>
<dbReference type="InterPro" id="IPR020841">
    <property type="entry name" value="PKS_Beta-ketoAc_synthase_dom"/>
</dbReference>
<keyword evidence="5" id="KW-0597">Phosphoprotein</keyword>
<feature type="domain" description="Ketosynthase family 3 (KS3)" evidence="24">
    <location>
        <begin position="5"/>
        <end position="438"/>
    </location>
</feature>
<dbReference type="SMART" id="SM00823">
    <property type="entry name" value="PKS_PP"/>
    <property type="match status" value="1"/>
</dbReference>
<dbReference type="GO" id="GO:0004312">
    <property type="term" value="F:fatty acid synthase activity"/>
    <property type="evidence" value="ECO:0007669"/>
    <property type="project" value="TreeGrafter"/>
</dbReference>
<feature type="region of interest" description="Disordered" evidence="22">
    <location>
        <begin position="1472"/>
        <end position="1494"/>
    </location>
</feature>
<dbReference type="Gene3D" id="3.40.47.10">
    <property type="match status" value="1"/>
</dbReference>
<accession>A0A1X2LTZ4</accession>
<dbReference type="InterPro" id="IPR016036">
    <property type="entry name" value="Malonyl_transacylase_ACP-bd"/>
</dbReference>
<dbReference type="Pfam" id="PF00109">
    <property type="entry name" value="ketoacyl-synt"/>
    <property type="match status" value="1"/>
</dbReference>
<dbReference type="InterPro" id="IPR016035">
    <property type="entry name" value="Acyl_Trfase/lysoPLipase"/>
</dbReference>
<dbReference type="PROSITE" id="PS00606">
    <property type="entry name" value="KS3_1"/>
    <property type="match status" value="1"/>
</dbReference>
<dbReference type="GO" id="GO:0031177">
    <property type="term" value="F:phosphopantetheine binding"/>
    <property type="evidence" value="ECO:0007669"/>
    <property type="project" value="InterPro"/>
</dbReference>
<evidence type="ECO:0000256" key="12">
    <source>
        <dbReference type="ARBA" id="ARBA00050973"/>
    </source>
</evidence>
<keyword evidence="8" id="KW-0521">NADP</keyword>
<evidence type="ECO:0000256" key="6">
    <source>
        <dbReference type="ARBA" id="ARBA00022679"/>
    </source>
</evidence>
<evidence type="ECO:0000256" key="2">
    <source>
        <dbReference type="ARBA" id="ARBA00001957"/>
    </source>
</evidence>
<dbReference type="InterPro" id="IPR032821">
    <property type="entry name" value="PKS_assoc"/>
</dbReference>
<dbReference type="InterPro" id="IPR050091">
    <property type="entry name" value="PKS_NRPS_Biosynth_Enz"/>
</dbReference>
<evidence type="ECO:0000256" key="17">
    <source>
        <dbReference type="ARBA" id="ARBA00066974"/>
    </source>
</evidence>
<comment type="pathway">
    <text evidence="3">Lipid metabolism; fatty acid biosynthesis.</text>
</comment>
<name>A0A1X2LTZ4_9MYCO</name>
<keyword evidence="11" id="KW-0511">Multifunctional enzyme</keyword>
<dbReference type="InterPro" id="IPR018201">
    <property type="entry name" value="Ketoacyl_synth_AS"/>
</dbReference>
<comment type="catalytic activity">
    <reaction evidence="15">
        <text>icosanoyl-[(phenol)carboxyphthiodiolenone synthase] + 2 (S)-methylmalonyl-CoA + 3 malonyl-CoA + 5 NADPH + 10 H(+) = C32-carboxyphthiodiolenone-[(phenol)carboxyphthiodiolenone synthase] + 5 CO2 + 5 NADP(+) + 5 CoA + 2 H2O</text>
        <dbReference type="Rhea" id="RHEA:57748"/>
        <dbReference type="Rhea" id="RHEA-COMP:14985"/>
        <dbReference type="Rhea" id="RHEA-COMP:14986"/>
        <dbReference type="ChEBI" id="CHEBI:15377"/>
        <dbReference type="ChEBI" id="CHEBI:15378"/>
        <dbReference type="ChEBI" id="CHEBI:16526"/>
        <dbReference type="ChEBI" id="CHEBI:57287"/>
        <dbReference type="ChEBI" id="CHEBI:57327"/>
        <dbReference type="ChEBI" id="CHEBI:57384"/>
        <dbReference type="ChEBI" id="CHEBI:57783"/>
        <dbReference type="ChEBI" id="CHEBI:58349"/>
        <dbReference type="ChEBI" id="CHEBI:87848"/>
        <dbReference type="ChEBI" id="CHEBI:142236"/>
        <dbReference type="EC" id="2.3.1.292"/>
    </reaction>
</comment>
<dbReference type="Pfam" id="PF00550">
    <property type="entry name" value="PP-binding"/>
    <property type="match status" value="1"/>
</dbReference>
<feature type="compositionally biased region" description="Acidic residues" evidence="22">
    <location>
        <begin position="1472"/>
        <end position="1484"/>
    </location>
</feature>
<dbReference type="GO" id="GO:0016491">
    <property type="term" value="F:oxidoreductase activity"/>
    <property type="evidence" value="ECO:0007669"/>
    <property type="project" value="UniProtKB-KW"/>
</dbReference>
<dbReference type="InterPro" id="IPR014030">
    <property type="entry name" value="Ketoacyl_synth_N"/>
</dbReference>
<evidence type="ECO:0000256" key="5">
    <source>
        <dbReference type="ARBA" id="ARBA00022553"/>
    </source>
</evidence>
<dbReference type="FunFam" id="1.10.1200.10:FF:000005">
    <property type="entry name" value="Nonribosomal peptide synthetase 1"/>
    <property type="match status" value="1"/>
</dbReference>
<dbReference type="PROSITE" id="PS50075">
    <property type="entry name" value="CARRIER"/>
    <property type="match status" value="1"/>
</dbReference>
<evidence type="ECO:0000313" key="26">
    <source>
        <dbReference type="Proteomes" id="UP000193247"/>
    </source>
</evidence>
<dbReference type="GO" id="GO:0071770">
    <property type="term" value="P:DIM/DIP cell wall layer assembly"/>
    <property type="evidence" value="ECO:0007669"/>
    <property type="project" value="TreeGrafter"/>
</dbReference>
<dbReference type="OrthoDB" id="9778690at2"/>
<dbReference type="SMART" id="SM00827">
    <property type="entry name" value="PKS_AT"/>
    <property type="match status" value="1"/>
</dbReference>
<comment type="cofactor">
    <cofactor evidence="2">
        <name>pantetheine 4'-phosphate</name>
        <dbReference type="ChEBI" id="CHEBI:47942"/>
    </cofactor>
</comment>
<comment type="catalytic activity">
    <reaction evidence="13">
        <text>19-(4-hydroxyphenyl)nonadecanoyl-[(phenol)carboxyphthiodiolenone synthase] + 2 (S)-methylmalonyl-CoA + 3 malonyl-CoA + 5 NADPH + 10 H(+) = C37-(phenol)carboxyphthiodiolenone-[(phenol)carboxyphthiodiolenone synthase] + 5 CO2 + 5 NADP(+) + 5 CoA + 2 H2O</text>
        <dbReference type="Rhea" id="RHEA:57760"/>
        <dbReference type="Rhea" id="RHEA-COMP:14273"/>
        <dbReference type="Rhea" id="RHEA-COMP:14990"/>
        <dbReference type="ChEBI" id="CHEBI:15377"/>
        <dbReference type="ChEBI" id="CHEBI:15378"/>
        <dbReference type="ChEBI" id="CHEBI:16526"/>
        <dbReference type="ChEBI" id="CHEBI:57287"/>
        <dbReference type="ChEBI" id="CHEBI:57327"/>
        <dbReference type="ChEBI" id="CHEBI:57384"/>
        <dbReference type="ChEBI" id="CHEBI:57783"/>
        <dbReference type="ChEBI" id="CHEBI:58349"/>
        <dbReference type="ChEBI" id="CHEBI:133301"/>
        <dbReference type="ChEBI" id="CHEBI:142260"/>
        <dbReference type="EC" id="2.3.1.292"/>
    </reaction>
</comment>
<comment type="function">
    <text evidence="16">Part of the PpsABCDE complex involved in the biosynthesis of the lipid core common to phthiocerols and phenolphthiocerols by successive additions of malonyl-CoA or methylmalonyl-CoA extender units. PpsA can accept as substrate the activated forms of either icosanoyl (C20), docosanoyl (C22) or lignoceroyl (C24) groups from FadD26, or a (4-hydroxyphenyl)-C17 or (4-hydroxyphenyl)-C19 fatty acyl from FadD29. PpsA initiates the biosynthesis and extends its substrate using a malonyl-CoA extender unit. The PpsB and PpsC proteins add the second and third malonyl-CoA extender units. PpsD adds an (R)-methylmalonyl unit and PpsE adds a second (R)-methylmalonyl unit. The incorporation of the methylmalonyl units results in formation of two branched methyl groups in the elongated product.</text>
</comment>
<evidence type="ECO:0000259" key="24">
    <source>
        <dbReference type="PROSITE" id="PS52004"/>
    </source>
</evidence>
<dbReference type="EC" id="2.3.1.292" evidence="17"/>
<dbReference type="SMART" id="SM00825">
    <property type="entry name" value="PKS_KS"/>
    <property type="match status" value="1"/>
</dbReference>
<evidence type="ECO:0000256" key="22">
    <source>
        <dbReference type="SAM" id="MobiDB-lite"/>
    </source>
</evidence>
<dbReference type="CDD" id="cd00833">
    <property type="entry name" value="PKS"/>
    <property type="match status" value="1"/>
</dbReference>
<evidence type="ECO:0000256" key="13">
    <source>
        <dbReference type="ARBA" id="ARBA00051971"/>
    </source>
</evidence>
<dbReference type="GO" id="GO:0006633">
    <property type="term" value="P:fatty acid biosynthetic process"/>
    <property type="evidence" value="ECO:0007669"/>
    <property type="project" value="InterPro"/>
</dbReference>
<dbReference type="PROSITE" id="PS52004">
    <property type="entry name" value="KS3_2"/>
    <property type="match status" value="1"/>
</dbReference>
<dbReference type="Pfam" id="PF00698">
    <property type="entry name" value="Acyl_transf_1"/>
    <property type="match status" value="1"/>
</dbReference>
<evidence type="ECO:0000256" key="3">
    <source>
        <dbReference type="ARBA" id="ARBA00005194"/>
    </source>
</evidence>
<evidence type="ECO:0000256" key="21">
    <source>
        <dbReference type="ARBA" id="ARBA00084020"/>
    </source>
</evidence>
<evidence type="ECO:0000256" key="10">
    <source>
        <dbReference type="ARBA" id="ARBA00023098"/>
    </source>
</evidence>
<comment type="catalytic activity">
    <reaction evidence="12">
        <text>17-(4-hydroxyphenyl)heptadecanoyl-[(phenol)carboxyphthiodiolenone synthase] + 2 (S)-methylmalonyl-CoA + 3 malonyl-CoA + 5 NADPH + 10 H(+) = C35-(phenol)carboxyphthiodiolenone-[(phenol)carboxyphthiodiolenone synthase] + 5 CO2 + 5 NADP(+) + 5 CoA + 2 H2O</text>
        <dbReference type="Rhea" id="RHEA:57756"/>
        <dbReference type="Rhea" id="RHEA-COMP:14272"/>
        <dbReference type="Rhea" id="RHEA-COMP:14989"/>
        <dbReference type="ChEBI" id="CHEBI:15377"/>
        <dbReference type="ChEBI" id="CHEBI:15378"/>
        <dbReference type="ChEBI" id="CHEBI:16526"/>
        <dbReference type="ChEBI" id="CHEBI:57287"/>
        <dbReference type="ChEBI" id="CHEBI:57327"/>
        <dbReference type="ChEBI" id="CHEBI:57384"/>
        <dbReference type="ChEBI" id="CHEBI:57783"/>
        <dbReference type="ChEBI" id="CHEBI:58349"/>
        <dbReference type="ChEBI" id="CHEBI:133300"/>
        <dbReference type="ChEBI" id="CHEBI:142259"/>
        <dbReference type="EC" id="2.3.1.292"/>
    </reaction>
</comment>
<evidence type="ECO:0000256" key="11">
    <source>
        <dbReference type="ARBA" id="ARBA00023268"/>
    </source>
</evidence>
<dbReference type="GO" id="GO:0005886">
    <property type="term" value="C:plasma membrane"/>
    <property type="evidence" value="ECO:0007669"/>
    <property type="project" value="TreeGrafter"/>
</dbReference>
<dbReference type="Gene3D" id="1.10.1240.100">
    <property type="match status" value="1"/>
</dbReference>
<dbReference type="InterPro" id="IPR023213">
    <property type="entry name" value="CAT-like_dom_sf"/>
</dbReference>
<comment type="cofactor">
    <cofactor evidence="1">
        <name>NADP(+)</name>
        <dbReference type="ChEBI" id="CHEBI:58349"/>
    </cofactor>
</comment>
<evidence type="ECO:0000313" key="25">
    <source>
        <dbReference type="EMBL" id="OSC40413.1"/>
    </source>
</evidence>
<keyword evidence="10" id="KW-0443">Lipid metabolism</keyword>
<evidence type="ECO:0000256" key="15">
    <source>
        <dbReference type="ARBA" id="ARBA00052745"/>
    </source>
</evidence>
<evidence type="ECO:0000256" key="7">
    <source>
        <dbReference type="ARBA" id="ARBA00022832"/>
    </source>
</evidence>
<proteinExistence type="predicted"/>
<evidence type="ECO:0000256" key="16">
    <source>
        <dbReference type="ARBA" id="ARBA00058455"/>
    </source>
</evidence>
<dbReference type="Gene3D" id="1.10.1200.10">
    <property type="entry name" value="ACP-like"/>
    <property type="match status" value="1"/>
</dbReference>
<keyword evidence="26" id="KW-1185">Reference proteome</keyword>
<comment type="catalytic activity">
    <reaction evidence="14">
        <text>docosanoyl-[(phenol)carboxyphthiodiolenone synthase] + 2 (S)-methylmalonyl-CoA + 3 malonyl-CoA + 5 NADPH + 10 H(+) = C34-carboxyphthiodiolenone-[(phenol)carboxyphthiodiolenone synthase] + 5 CO2 + 5 NADP(+) + 5 CoA + 2 H2O</text>
        <dbReference type="Rhea" id="RHEA:57752"/>
        <dbReference type="Rhea" id="RHEA-COMP:14987"/>
        <dbReference type="Rhea" id="RHEA-COMP:14988"/>
        <dbReference type="ChEBI" id="CHEBI:15377"/>
        <dbReference type="ChEBI" id="CHEBI:15378"/>
        <dbReference type="ChEBI" id="CHEBI:16526"/>
        <dbReference type="ChEBI" id="CHEBI:57287"/>
        <dbReference type="ChEBI" id="CHEBI:57327"/>
        <dbReference type="ChEBI" id="CHEBI:57384"/>
        <dbReference type="ChEBI" id="CHEBI:57783"/>
        <dbReference type="ChEBI" id="CHEBI:58349"/>
        <dbReference type="ChEBI" id="CHEBI:142237"/>
        <dbReference type="ChEBI" id="CHEBI:142238"/>
        <dbReference type="EC" id="2.3.1.292"/>
    </reaction>
</comment>
<dbReference type="InterPro" id="IPR020806">
    <property type="entry name" value="PKS_PP-bd"/>
</dbReference>
<dbReference type="FunFam" id="3.40.47.10:FF:000042">
    <property type="entry name" value="Polyketide synthase Pks13"/>
    <property type="match status" value="1"/>
</dbReference>
<keyword evidence="9" id="KW-0560">Oxidoreductase</keyword>
<dbReference type="Proteomes" id="UP000193247">
    <property type="component" value="Unassembled WGS sequence"/>
</dbReference>
<keyword evidence="7" id="KW-0276">Fatty acid metabolism</keyword>
<dbReference type="Pfam" id="PF02801">
    <property type="entry name" value="Ketoacyl-synt_C"/>
    <property type="match status" value="1"/>
</dbReference>
<evidence type="ECO:0000256" key="4">
    <source>
        <dbReference type="ARBA" id="ARBA00022450"/>
    </source>
</evidence>
<dbReference type="Gene3D" id="3.30.559.10">
    <property type="entry name" value="Chloramphenicol acetyltransferase-like domain"/>
    <property type="match status" value="1"/>
</dbReference>
<evidence type="ECO:0000256" key="14">
    <source>
        <dbReference type="ARBA" id="ARBA00052119"/>
    </source>
</evidence>
<dbReference type="SUPFAM" id="SSF53901">
    <property type="entry name" value="Thiolase-like"/>
    <property type="match status" value="1"/>
</dbReference>
<dbReference type="InterPro" id="IPR036736">
    <property type="entry name" value="ACP-like_sf"/>
</dbReference>
<dbReference type="Gene3D" id="3.40.366.10">
    <property type="entry name" value="Malonyl-Coenzyme A Acyl Carrier Protein, domain 2"/>
    <property type="match status" value="1"/>
</dbReference>
<dbReference type="STRING" id="1430326.B8W66_12865"/>
<evidence type="ECO:0000259" key="23">
    <source>
        <dbReference type="PROSITE" id="PS50075"/>
    </source>
</evidence>
<dbReference type="PANTHER" id="PTHR43775">
    <property type="entry name" value="FATTY ACID SYNTHASE"/>
    <property type="match status" value="1"/>
</dbReference>
<comment type="caution">
    <text evidence="25">The sequence shown here is derived from an EMBL/GenBank/DDBJ whole genome shotgun (WGS) entry which is preliminary data.</text>
</comment>
<dbReference type="SUPFAM" id="SSF52777">
    <property type="entry name" value="CoA-dependent acyltransferases"/>
    <property type="match status" value="2"/>
</dbReference>
<dbReference type="Pfam" id="PF00668">
    <property type="entry name" value="Condensation"/>
    <property type="match status" value="1"/>
</dbReference>
<dbReference type="GO" id="GO:0004315">
    <property type="term" value="F:3-oxoacyl-[acyl-carrier-protein] synthase activity"/>
    <property type="evidence" value="ECO:0007669"/>
    <property type="project" value="InterPro"/>
</dbReference>
<dbReference type="InterPro" id="IPR014043">
    <property type="entry name" value="Acyl_transferase_dom"/>
</dbReference>
<evidence type="ECO:0000256" key="9">
    <source>
        <dbReference type="ARBA" id="ARBA00023002"/>
    </source>
</evidence>
<evidence type="ECO:0000256" key="18">
    <source>
        <dbReference type="ARBA" id="ARBA00073623"/>
    </source>
</evidence>
<dbReference type="Pfam" id="PF16197">
    <property type="entry name" value="KAsynt_C_assoc"/>
    <property type="match status" value="1"/>
</dbReference>
<gene>
    <name evidence="25" type="ORF">B8W66_12865</name>
</gene>
<keyword evidence="6" id="KW-0808">Transferase</keyword>
<dbReference type="RefSeq" id="WP_085325408.1">
    <property type="nucleotide sequence ID" value="NZ_NCXP01000014.1"/>
</dbReference>
<reference evidence="25 26" key="1">
    <citation type="submission" date="2017-04" db="EMBL/GenBank/DDBJ databases">
        <title>The new phylogeny of genus Mycobacterium.</title>
        <authorList>
            <person name="Tortoli E."/>
            <person name="Trovato A."/>
            <person name="Cirillo D.M."/>
        </authorList>
    </citation>
    <scope>NUCLEOTIDE SEQUENCE [LARGE SCALE GENOMIC DNA]</scope>
    <source>
        <strain evidence="25 26">TBL 1200985</strain>
    </source>
</reference>
<evidence type="ECO:0000256" key="1">
    <source>
        <dbReference type="ARBA" id="ARBA00001937"/>
    </source>
</evidence>
<evidence type="ECO:0000256" key="20">
    <source>
        <dbReference type="ARBA" id="ARBA00078169"/>
    </source>
</evidence>
<keyword evidence="4" id="KW-0596">Phosphopantetheine</keyword>
<sequence length="1494" mass="159216">MSTPDNAIAVVGMAGKFPGANDVSAFWSNLRRGKESIVTLSEEELRDAGVSEKTLADPAYVRRAPLLDGIDEFDADFFGFPPLAAQVLDPQHRLFLQCAWHALEDAGCDPARFDGSIGVYGTSSPSGYLLHNLLSHRDPNAVLAEGLNFDQFSLFLQNDKDFLATRISHAFNLRGPSIAVQTACSSSLVAVHLACLSLLSGECDMALAGGSSLCIPHRVGYFTSPGSMVSAVGHCRPFDVRADGTVFGSGVAMVALKPLQAAIDAGDRIHAVIRGSAINNDGSAKMGYAAPNPAAQADVIAEAHAVAGIDSSTVSYVETHGTGTPLGDPIEIQGLKTAFEVSQTTRTTPCVLGSVKSNIGHLEVAAGIAGLIKTILCLKHQAIPATLHYTSPNPELRLDQSPFVVQSRYGPWESDGVRRAGVSSFGVGGTNAHVVLEEAPAPEPAVPAHTEPARPQVLLLSAKTEAALGQARSALATALEGTDGPELSDVAYTLVRRRKHNVTMAAVVHDREHAATVLRAAEHDNVFIGESAPDGERGDASAPTSDRVVFLFPGQGAQHIGMAKGLYDTEPVFAQHFDTCAAGFREEMGPELDLDLHSAIFDGTAADLERIDRSQPALFTVEYALAKLVDTYGVRAGAYIGYSTGEYIAATLAGVFDLETAIKTVALRARLMHESPPGAMVAVALGPDDVEQYLSPGVELSAVNDPGNCVVAGPKDQIRAFSQRLGEAGIPVRRVRATHAFHSSSMDPMLPEFQDFLSQQELRAPHTPLLSNLTGTWMSEQQVRDPASWTRQISSTIRFADELDVVLSQPGRILVEVGPGGSLTGSAIRHPKWSSEHRTVRLMRHPIQNADDRDTFLRALGELWSAGIEVDWTPQRPTAPHLVSLPGYPFVRQRHWVEAKHNAWVQGPAASNGSPAGSRADAGAVDVARNGESQTEATLHRIWSQCLGIDSVDRSANFFDLGGDSLMAISIAMAAANEGLTITPQDMYEYPTLASLTAAVDASFAVSGLAKPADAAARLAVLPNTAHFLDLGLRDPGRWRVPLILRLDAKVGLEDSQAVLTAVANHHEALRLHLVDPTELGAGMAEQHIAPPAEFSGLSTRSLPDDVAAGSPEERAAVSNILAELIADRDSANAPLAAVHITAGHGGPQYLGLAVHQTVTDDASRQILGTDLITAFGQRLAGEEITLEPVTTGWREWSLRCAALATHPAALDTRSFWIENASKVTLRLADGQSDAPDADVTQPPTADELTRLSSTLTAEQTSELDDARRRFRRSIQVIVLAALGRTIAQTIGDGVIAVGLEGEGRSVLRPDVDLGRTVGWFTTYYPVPLACATGPGAAAIQQLDAVHNTLRSVPHYGIGYGLLRYLYAPTGRVLGAQRTPDIHFRYAGVIPEVPSVDAPVQFDSDMTIPVREPIPGMGHAIELRAYRSGGSLHLDWWYDTRRIPAATADELARTFPLALRELIQEAIAAEHDESEVVGEPEEGALVDLSSLDAG</sequence>
<dbReference type="InterPro" id="IPR001242">
    <property type="entry name" value="Condensation_dom"/>
</dbReference>
<dbReference type="GO" id="GO:0034081">
    <property type="term" value="C:polyketide synthase complex"/>
    <property type="evidence" value="ECO:0007669"/>
    <property type="project" value="UniProtKB-ARBA"/>
</dbReference>
<protein>
    <recommendedName>
        <fullName evidence="18">Phenolphthiocerol/phthiocerol polyketide synthase subunit E</fullName>
        <ecNumber evidence="17">2.3.1.292</ecNumber>
    </recommendedName>
    <alternativeName>
        <fullName evidence="20">(Phenol)carboxyphthiodiolenone synthase subunit E</fullName>
    </alternativeName>
    <alternativeName>
        <fullName evidence="21">Beta-ketoacyl-acyl-carrier-protein synthase I</fullName>
    </alternativeName>
    <alternativeName>
        <fullName evidence="19">Phthiocerol synthesis polyketide synthase type I PpsE</fullName>
    </alternativeName>
</protein>
<dbReference type="Gene3D" id="3.30.559.30">
    <property type="entry name" value="Nonribosomal peptide synthetase, condensation domain"/>
    <property type="match status" value="1"/>
</dbReference>
<organism evidence="25 26">
    <name type="scientific">Mycobacterium decipiens</name>
    <dbReference type="NCBI Taxonomy" id="1430326"/>
    <lineage>
        <taxon>Bacteria</taxon>
        <taxon>Bacillati</taxon>
        <taxon>Actinomycetota</taxon>
        <taxon>Actinomycetes</taxon>
        <taxon>Mycobacteriales</taxon>
        <taxon>Mycobacteriaceae</taxon>
        <taxon>Mycobacterium</taxon>
    </lineage>
</organism>
<dbReference type="SUPFAM" id="SSF52151">
    <property type="entry name" value="FabD/lysophospholipase-like"/>
    <property type="match status" value="1"/>
</dbReference>